<reference evidence="2" key="1">
    <citation type="submission" date="2021-01" db="EMBL/GenBank/DDBJ databases">
        <authorList>
            <person name="Bezrukov I."/>
        </authorList>
    </citation>
    <scope>NUCLEOTIDE SEQUENCE</scope>
</reference>
<dbReference type="InterPro" id="IPR007736">
    <property type="entry name" value="Caleosin-related"/>
</dbReference>
<dbReference type="GO" id="GO:0005509">
    <property type="term" value="F:calcium ion binding"/>
    <property type="evidence" value="ECO:0007669"/>
    <property type="project" value="TreeGrafter"/>
</dbReference>
<dbReference type="SUPFAM" id="SSF47473">
    <property type="entry name" value="EF-hand"/>
    <property type="match status" value="1"/>
</dbReference>
<dbReference type="Proteomes" id="UP000682877">
    <property type="component" value="Chromosome 2"/>
</dbReference>
<dbReference type="AlphaFoldDB" id="A0A8S1ZPD6"/>
<proteinExistence type="inferred from homology"/>
<protein>
    <submittedName>
        <fullName evidence="2">Uncharacterized protein</fullName>
    </submittedName>
</protein>
<accession>A0A8S1ZPD6</accession>
<keyword evidence="3" id="KW-1185">Reference proteome</keyword>
<dbReference type="PANTHER" id="PTHR31495:SF1">
    <property type="entry name" value="INACTIVE PEROXYGENASE-LIKE PROTEIN-RELATED"/>
    <property type="match status" value="1"/>
</dbReference>
<dbReference type="InterPro" id="IPR011992">
    <property type="entry name" value="EF-hand-dom_pair"/>
</dbReference>
<dbReference type="GO" id="GO:0004497">
    <property type="term" value="F:monooxygenase activity"/>
    <property type="evidence" value="ECO:0007669"/>
    <property type="project" value="TreeGrafter"/>
</dbReference>
<organism evidence="2 3">
    <name type="scientific">Arabidopsis arenosa</name>
    <name type="common">Sand rock-cress</name>
    <name type="synonym">Cardaminopsis arenosa</name>
    <dbReference type="NCBI Taxonomy" id="38785"/>
    <lineage>
        <taxon>Eukaryota</taxon>
        <taxon>Viridiplantae</taxon>
        <taxon>Streptophyta</taxon>
        <taxon>Embryophyta</taxon>
        <taxon>Tracheophyta</taxon>
        <taxon>Spermatophyta</taxon>
        <taxon>Magnoliopsida</taxon>
        <taxon>eudicotyledons</taxon>
        <taxon>Gunneridae</taxon>
        <taxon>Pentapetalae</taxon>
        <taxon>rosids</taxon>
        <taxon>malvids</taxon>
        <taxon>Brassicales</taxon>
        <taxon>Brassicaceae</taxon>
        <taxon>Camelineae</taxon>
        <taxon>Arabidopsis</taxon>
    </lineage>
</organism>
<comment type="similarity">
    <text evidence="1">Belongs to the caleosin family.</text>
</comment>
<dbReference type="EMBL" id="LR999452">
    <property type="protein sequence ID" value="CAE5963709.1"/>
    <property type="molecule type" value="Genomic_DNA"/>
</dbReference>
<gene>
    <name evidence="2" type="ORF">AARE701A_LOCUS5111</name>
</gene>
<sequence>MASSIFTGVKFVPEEDNFLQRHVAFFDRNKDGIVYPSETFQGFRAIGCGYLLSAVASVFINIGLSSKTRPGKGFSLLFPIEVKNIHLAKHGSDSGVYDKDGRFVASKFEEIFAKHAHTHRDALTNEELKQLLKANKPNDRKGWIAGYTEWKILHYLCKDKNGLLHKDTVRAAYDEVKAVPENYNFLQRHVAFFDRNKDGIVYPSETFQGFRAIGCGYLLSTFAAVFINISLSSKTRPGKGFSFSFPIEVKNINLGIHSSDSGVYDKDGRFVASKFEEIFAKHAHTHRDALTNKELKELLKANREPNDCRGGILAFGEWKVLYNLCKDKNGLLQKETVRAVYDGSLFEQLEKQRSSKTHKNHS</sequence>
<dbReference type="Pfam" id="PF05042">
    <property type="entry name" value="Caleosin"/>
    <property type="match status" value="2"/>
</dbReference>
<evidence type="ECO:0000313" key="3">
    <source>
        <dbReference type="Proteomes" id="UP000682877"/>
    </source>
</evidence>
<dbReference type="PANTHER" id="PTHR31495">
    <property type="entry name" value="PEROXYGENASE 3-RELATED"/>
    <property type="match status" value="1"/>
</dbReference>
<dbReference type="Gene3D" id="1.10.238.10">
    <property type="entry name" value="EF-hand"/>
    <property type="match status" value="1"/>
</dbReference>
<evidence type="ECO:0000313" key="2">
    <source>
        <dbReference type="EMBL" id="CAE5963709.1"/>
    </source>
</evidence>
<evidence type="ECO:0000256" key="1">
    <source>
        <dbReference type="ARBA" id="ARBA00006765"/>
    </source>
</evidence>
<name>A0A8S1ZPD6_ARAAE</name>